<proteinExistence type="predicted"/>
<keyword evidence="2" id="KW-1185">Reference proteome</keyword>
<accession>A0ABW2CRY5</accession>
<gene>
    <name evidence="1" type="ORF">ACFQKB_26765</name>
</gene>
<evidence type="ECO:0000313" key="2">
    <source>
        <dbReference type="Proteomes" id="UP001596380"/>
    </source>
</evidence>
<protein>
    <submittedName>
        <fullName evidence="1">Uncharacterized protein</fullName>
    </submittedName>
</protein>
<sequence length="106" mass="11612">MDTRSAIAPPAPCQRLADLAEELTSHGFTCNLIPLDQDASSENLKLHIQPPDAPHDSARGRDIQVRDCGDGWYFAYVGSKNRTIAPVQDVERAVRAIVHVHGRRGA</sequence>
<dbReference type="Proteomes" id="UP001596380">
    <property type="component" value="Unassembled WGS sequence"/>
</dbReference>
<evidence type="ECO:0000313" key="1">
    <source>
        <dbReference type="EMBL" id="MFC6883388.1"/>
    </source>
</evidence>
<name>A0ABW2CRY5_9ACTN</name>
<organism evidence="1 2">
    <name type="scientific">Actinomadura yumaensis</name>
    <dbReference type="NCBI Taxonomy" id="111807"/>
    <lineage>
        <taxon>Bacteria</taxon>
        <taxon>Bacillati</taxon>
        <taxon>Actinomycetota</taxon>
        <taxon>Actinomycetes</taxon>
        <taxon>Streptosporangiales</taxon>
        <taxon>Thermomonosporaceae</taxon>
        <taxon>Actinomadura</taxon>
    </lineage>
</organism>
<reference evidence="2" key="1">
    <citation type="journal article" date="2019" name="Int. J. Syst. Evol. Microbiol.">
        <title>The Global Catalogue of Microorganisms (GCM) 10K type strain sequencing project: providing services to taxonomists for standard genome sequencing and annotation.</title>
        <authorList>
            <consortium name="The Broad Institute Genomics Platform"/>
            <consortium name="The Broad Institute Genome Sequencing Center for Infectious Disease"/>
            <person name="Wu L."/>
            <person name="Ma J."/>
        </authorList>
    </citation>
    <scope>NUCLEOTIDE SEQUENCE [LARGE SCALE GENOMIC DNA]</scope>
    <source>
        <strain evidence="2">JCM 3369</strain>
    </source>
</reference>
<comment type="caution">
    <text evidence="1">The sequence shown here is derived from an EMBL/GenBank/DDBJ whole genome shotgun (WGS) entry which is preliminary data.</text>
</comment>
<dbReference type="EMBL" id="JBHSXS010000019">
    <property type="protein sequence ID" value="MFC6883388.1"/>
    <property type="molecule type" value="Genomic_DNA"/>
</dbReference>
<dbReference type="RefSeq" id="WP_378050205.1">
    <property type="nucleotide sequence ID" value="NZ_JBHSXE010000002.1"/>
</dbReference>